<organism evidence="1 2">
    <name type="scientific">Portunus trituberculatus</name>
    <name type="common">Swimming crab</name>
    <name type="synonym">Neptunus trituberculatus</name>
    <dbReference type="NCBI Taxonomy" id="210409"/>
    <lineage>
        <taxon>Eukaryota</taxon>
        <taxon>Metazoa</taxon>
        <taxon>Ecdysozoa</taxon>
        <taxon>Arthropoda</taxon>
        <taxon>Crustacea</taxon>
        <taxon>Multicrustacea</taxon>
        <taxon>Malacostraca</taxon>
        <taxon>Eumalacostraca</taxon>
        <taxon>Eucarida</taxon>
        <taxon>Decapoda</taxon>
        <taxon>Pleocyemata</taxon>
        <taxon>Brachyura</taxon>
        <taxon>Eubrachyura</taxon>
        <taxon>Portunoidea</taxon>
        <taxon>Portunidae</taxon>
        <taxon>Portuninae</taxon>
        <taxon>Portunus</taxon>
    </lineage>
</organism>
<evidence type="ECO:0000313" key="1">
    <source>
        <dbReference type="EMBL" id="MPC64229.1"/>
    </source>
</evidence>
<sequence>MCNAPFTGRDEAAFMVQQSTEDQKTNFVTERHRSWTYAGDARGLQIRSLSTVRSILHKGILDMEKRNKQDTTSPG</sequence>
<dbReference type="AlphaFoldDB" id="A0A5B7H2Q2"/>
<dbReference type="EMBL" id="VSRR010021807">
    <property type="protein sequence ID" value="MPC64229.1"/>
    <property type="molecule type" value="Genomic_DNA"/>
</dbReference>
<comment type="caution">
    <text evidence="1">The sequence shown here is derived from an EMBL/GenBank/DDBJ whole genome shotgun (WGS) entry which is preliminary data.</text>
</comment>
<proteinExistence type="predicted"/>
<dbReference type="Proteomes" id="UP000324222">
    <property type="component" value="Unassembled WGS sequence"/>
</dbReference>
<reference evidence="1 2" key="1">
    <citation type="submission" date="2019-05" db="EMBL/GenBank/DDBJ databases">
        <title>Another draft genome of Portunus trituberculatus and its Hox gene families provides insights of decapod evolution.</title>
        <authorList>
            <person name="Jeong J.-H."/>
            <person name="Song I."/>
            <person name="Kim S."/>
            <person name="Choi T."/>
            <person name="Kim D."/>
            <person name="Ryu S."/>
            <person name="Kim W."/>
        </authorList>
    </citation>
    <scope>NUCLEOTIDE SEQUENCE [LARGE SCALE GENOMIC DNA]</scope>
    <source>
        <tissue evidence="1">Muscle</tissue>
    </source>
</reference>
<keyword evidence="2" id="KW-1185">Reference proteome</keyword>
<protein>
    <submittedName>
        <fullName evidence="1">Uncharacterized protein</fullName>
    </submittedName>
</protein>
<evidence type="ECO:0000313" key="2">
    <source>
        <dbReference type="Proteomes" id="UP000324222"/>
    </source>
</evidence>
<gene>
    <name evidence="1" type="ORF">E2C01_058340</name>
</gene>
<name>A0A5B7H2Q2_PORTR</name>
<accession>A0A5B7H2Q2</accession>